<accession>A0A6A4HFX2</accession>
<sequence length="339" mass="38889">MSNNNIQPVPIACDFQPKQIWLKNYKKYLAKIRYNDIPTSSAEQLELQNLIEYTQSDLQKCTGAFIRTQITKTMKFQESLLSPIRTLPPQILSKIFSFIIMKPIRYDFLNDILPKKLNGPVLTLTWECLQWQNQTLPEPELWSSFAISFRHLEKADSRIVIRLKECILRSKPSGLCLDIDMRFVHESLTPQQCSVLLALTDGAERWKSLKVTMIYPPIKTVLVPVRCRLKGRHGSNPTKFFPKLQYLTFAVISSNPLHVHWHHVPINPYKNAFSCCPKLHILHVSPLHATDMIDLSRLTELTIGTHYMGSSCTILLAKCPLLQTLIVAHLNNGLGETYL</sequence>
<dbReference type="OrthoDB" id="3058939at2759"/>
<protein>
    <recommendedName>
        <fullName evidence="3">F-box domain-containing protein</fullName>
    </recommendedName>
</protein>
<keyword evidence="2" id="KW-1185">Reference proteome</keyword>
<evidence type="ECO:0000313" key="2">
    <source>
        <dbReference type="Proteomes" id="UP000799118"/>
    </source>
</evidence>
<dbReference type="AlphaFoldDB" id="A0A6A4HFX2"/>
<evidence type="ECO:0000313" key="1">
    <source>
        <dbReference type="EMBL" id="KAE9397369.1"/>
    </source>
</evidence>
<dbReference type="Proteomes" id="UP000799118">
    <property type="component" value="Unassembled WGS sequence"/>
</dbReference>
<organism evidence="1 2">
    <name type="scientific">Gymnopus androsaceus JB14</name>
    <dbReference type="NCBI Taxonomy" id="1447944"/>
    <lineage>
        <taxon>Eukaryota</taxon>
        <taxon>Fungi</taxon>
        <taxon>Dikarya</taxon>
        <taxon>Basidiomycota</taxon>
        <taxon>Agaricomycotina</taxon>
        <taxon>Agaricomycetes</taxon>
        <taxon>Agaricomycetidae</taxon>
        <taxon>Agaricales</taxon>
        <taxon>Marasmiineae</taxon>
        <taxon>Omphalotaceae</taxon>
        <taxon>Gymnopus</taxon>
    </lineage>
</organism>
<reference evidence="1" key="1">
    <citation type="journal article" date="2019" name="Environ. Microbiol.">
        <title>Fungal ecological strategies reflected in gene transcription - a case study of two litter decomposers.</title>
        <authorList>
            <person name="Barbi F."/>
            <person name="Kohler A."/>
            <person name="Barry K."/>
            <person name="Baskaran P."/>
            <person name="Daum C."/>
            <person name="Fauchery L."/>
            <person name="Ihrmark K."/>
            <person name="Kuo A."/>
            <person name="LaButti K."/>
            <person name="Lipzen A."/>
            <person name="Morin E."/>
            <person name="Grigoriev I.V."/>
            <person name="Henrissat B."/>
            <person name="Lindahl B."/>
            <person name="Martin F."/>
        </authorList>
    </citation>
    <scope>NUCLEOTIDE SEQUENCE</scope>
    <source>
        <strain evidence="1">JB14</strain>
    </source>
</reference>
<gene>
    <name evidence="1" type="ORF">BT96DRAFT_1036341</name>
</gene>
<dbReference type="EMBL" id="ML769498">
    <property type="protein sequence ID" value="KAE9397369.1"/>
    <property type="molecule type" value="Genomic_DNA"/>
</dbReference>
<evidence type="ECO:0008006" key="3">
    <source>
        <dbReference type="Google" id="ProtNLM"/>
    </source>
</evidence>
<proteinExistence type="predicted"/>
<name>A0A6A4HFX2_9AGAR</name>